<dbReference type="RefSeq" id="WP_205115090.1">
    <property type="nucleotide sequence ID" value="NZ_CP070273.1"/>
</dbReference>
<accession>A0ABX7IQ10</accession>
<reference evidence="1 2" key="1">
    <citation type="submission" date="2021-02" db="EMBL/GenBank/DDBJ databases">
        <title>The genome of Marinomonas foliarum JZW.</title>
        <authorList>
            <person name="Sun M."/>
        </authorList>
    </citation>
    <scope>NUCLEOTIDE SEQUENCE [LARGE SCALE GENOMIC DNA]</scope>
    <source>
        <strain evidence="1 2">JZW</strain>
    </source>
</reference>
<evidence type="ECO:0000313" key="1">
    <source>
        <dbReference type="EMBL" id="QRV24421.1"/>
    </source>
</evidence>
<dbReference type="InterPro" id="IPR015003">
    <property type="entry name" value="DUF1853"/>
</dbReference>
<evidence type="ECO:0000313" key="2">
    <source>
        <dbReference type="Proteomes" id="UP000644167"/>
    </source>
</evidence>
<keyword evidence="2" id="KW-1185">Reference proteome</keyword>
<organism evidence="1 2">
    <name type="scientific">Marinomonas foliarum</name>
    <dbReference type="NCBI Taxonomy" id="491950"/>
    <lineage>
        <taxon>Bacteria</taxon>
        <taxon>Pseudomonadati</taxon>
        <taxon>Pseudomonadota</taxon>
        <taxon>Gammaproteobacteria</taxon>
        <taxon>Oceanospirillales</taxon>
        <taxon>Oceanospirillaceae</taxon>
        <taxon>Marinomonas</taxon>
    </lineage>
</organism>
<gene>
    <name evidence="1" type="ORF">JSY38_02465</name>
</gene>
<dbReference type="Proteomes" id="UP000644167">
    <property type="component" value="Chromosome"/>
</dbReference>
<name>A0ABX7IQ10_9GAMM</name>
<dbReference type="EMBL" id="CP070273">
    <property type="protein sequence ID" value="QRV24421.1"/>
    <property type="molecule type" value="Genomic_DNA"/>
</dbReference>
<sequence>MISDRVQHPFVKDIAWLVEGHYIERDFELEPYWLSDVEAQLLALDDQPQPLIDAVTECKSHFLGSYFETLFSFAIRHLSVLTVHYEHVQIVGEGKTLGEVDMLVETPAGQLHQFEIAIKFYLERQDLYPDHWIGPNKNDSLLKKVSRARGHQLRILETDAGKCAIADIADIAQGRMPQANLLIFGRLYSSLNAGQDISTWLAQSEYGGWIRASDFILLKSYFLNFLVLPKPHWLSYPAVNENIPFNYSQFAYNLVGEILHDSRPRHVFMWSAADAAGDICKHVFVVPDSW</sequence>
<proteinExistence type="predicted"/>
<protein>
    <submittedName>
        <fullName evidence="1">DUF1853 family protein</fullName>
    </submittedName>
</protein>
<dbReference type="Pfam" id="PF08907">
    <property type="entry name" value="DUF1853"/>
    <property type="match status" value="1"/>
</dbReference>